<proteinExistence type="predicted"/>
<dbReference type="SUPFAM" id="SSF102829">
    <property type="entry name" value="Cell division protein ZapA-like"/>
    <property type="match status" value="1"/>
</dbReference>
<dbReference type="InterPro" id="IPR036192">
    <property type="entry name" value="Cell_div_ZapA-like_sf"/>
</dbReference>
<dbReference type="RefSeq" id="WP_343785379.1">
    <property type="nucleotide sequence ID" value="NZ_BAAAFH010000003.1"/>
</dbReference>
<protein>
    <recommendedName>
        <fullName evidence="3">Cell division protein ZapA</fullName>
    </recommendedName>
</protein>
<dbReference type="Pfam" id="PF05164">
    <property type="entry name" value="ZapA"/>
    <property type="match status" value="1"/>
</dbReference>
<evidence type="ECO:0000313" key="1">
    <source>
        <dbReference type="EMBL" id="GAA0874483.1"/>
    </source>
</evidence>
<comment type="caution">
    <text evidence="1">The sequence shown here is derived from an EMBL/GenBank/DDBJ whole genome shotgun (WGS) entry which is preliminary data.</text>
</comment>
<evidence type="ECO:0008006" key="3">
    <source>
        <dbReference type="Google" id="ProtNLM"/>
    </source>
</evidence>
<name>A0ABP3XYI9_9FLAO</name>
<dbReference type="Proteomes" id="UP001501126">
    <property type="component" value="Unassembled WGS sequence"/>
</dbReference>
<reference evidence="2" key="1">
    <citation type="journal article" date="2019" name="Int. J. Syst. Evol. Microbiol.">
        <title>The Global Catalogue of Microorganisms (GCM) 10K type strain sequencing project: providing services to taxonomists for standard genome sequencing and annotation.</title>
        <authorList>
            <consortium name="The Broad Institute Genomics Platform"/>
            <consortium name="The Broad Institute Genome Sequencing Center for Infectious Disease"/>
            <person name="Wu L."/>
            <person name="Ma J."/>
        </authorList>
    </citation>
    <scope>NUCLEOTIDE SEQUENCE [LARGE SCALE GENOMIC DNA]</scope>
    <source>
        <strain evidence="2">JCM 16083</strain>
    </source>
</reference>
<dbReference type="EMBL" id="BAAAFH010000003">
    <property type="protein sequence ID" value="GAA0874483.1"/>
    <property type="molecule type" value="Genomic_DNA"/>
</dbReference>
<sequence>MAKLSIKVIVAGRTYPLMVDETEKENVESAAEDINRRIKHLQDNYAVKDVQDLLAMAALQIAAKPATGNTSNPKIDLSAQTNALRELLEELNK</sequence>
<gene>
    <name evidence="1" type="ORF">GCM10009118_08910</name>
</gene>
<evidence type="ECO:0000313" key="2">
    <source>
        <dbReference type="Proteomes" id="UP001501126"/>
    </source>
</evidence>
<organism evidence="1 2">
    <name type="scientific">Wandonia haliotis</name>
    <dbReference type="NCBI Taxonomy" id="574963"/>
    <lineage>
        <taxon>Bacteria</taxon>
        <taxon>Pseudomonadati</taxon>
        <taxon>Bacteroidota</taxon>
        <taxon>Flavobacteriia</taxon>
        <taxon>Flavobacteriales</taxon>
        <taxon>Crocinitomicaceae</taxon>
        <taxon>Wandonia</taxon>
    </lineage>
</organism>
<dbReference type="InterPro" id="IPR007838">
    <property type="entry name" value="Cell_div_ZapA-like"/>
</dbReference>
<keyword evidence="2" id="KW-1185">Reference proteome</keyword>
<accession>A0ABP3XYI9</accession>